<protein>
    <recommendedName>
        <fullName evidence="3">Small RNA 2'-O-methyltransferase</fullName>
        <ecNumber evidence="11">2.1.1.386</ecNumber>
    </recommendedName>
</protein>
<evidence type="ECO:0000256" key="2">
    <source>
        <dbReference type="ARBA" id="ARBA00009026"/>
    </source>
</evidence>
<feature type="region of interest" description="Disordered" evidence="13">
    <location>
        <begin position="630"/>
        <end position="655"/>
    </location>
</feature>
<dbReference type="PANTHER" id="PTHR21404:SF3">
    <property type="entry name" value="SMALL RNA 2'-O-METHYLTRANSFERASE"/>
    <property type="match status" value="1"/>
</dbReference>
<keyword evidence="15" id="KW-1185">Reference proteome</keyword>
<comment type="caution">
    <text evidence="14">The sequence shown here is derived from an EMBL/GenBank/DDBJ whole genome shotgun (WGS) entry which is preliminary data.</text>
</comment>
<keyword evidence="4" id="KW-0489">Methyltransferase</keyword>
<evidence type="ECO:0000256" key="4">
    <source>
        <dbReference type="ARBA" id="ARBA00022603"/>
    </source>
</evidence>
<keyword evidence="9" id="KW-0694">RNA-binding</keyword>
<dbReference type="Gene3D" id="3.40.50.150">
    <property type="entry name" value="Vaccinia Virus protein VP39"/>
    <property type="match status" value="1"/>
</dbReference>
<dbReference type="SUPFAM" id="SSF53335">
    <property type="entry name" value="S-adenosyl-L-methionine-dependent methyltransferases"/>
    <property type="match status" value="1"/>
</dbReference>
<comment type="cofactor">
    <cofactor evidence="1">
        <name>Mg(2+)</name>
        <dbReference type="ChEBI" id="CHEBI:18420"/>
    </cofactor>
</comment>
<keyword evidence="8" id="KW-0460">Magnesium</keyword>
<keyword evidence="7" id="KW-0479">Metal-binding</keyword>
<proteinExistence type="inferred from homology"/>
<reference evidence="14 15" key="1">
    <citation type="journal article" date="2024" name="Insects">
        <title>An Improved Chromosome-Level Genome Assembly of the Firefly Pyrocoelia pectoralis.</title>
        <authorList>
            <person name="Fu X."/>
            <person name="Meyer-Rochow V.B."/>
            <person name="Ballantyne L."/>
            <person name="Zhu X."/>
        </authorList>
    </citation>
    <scope>NUCLEOTIDE SEQUENCE [LARGE SCALE GENOMIC DNA]</scope>
    <source>
        <strain evidence="14">XCY_ONT2</strain>
    </source>
</reference>
<sequence length="924" mass="104217">MIIIFHYLYIVTKHYINSLRKMSINSPIAEGTKYKAGDAEENLVFDPPVYKQRYGEIQLILLNNKWIEDIRKIVDFGCAELKLFSFINRLHRINDILAVDIDECLLRDNLFRVQPLTADYLCKRTEPLNVYVLQGSIGDPDSRLIGVDAVIGIEIIEHLYPDTLEALPYNVFGFITPKLAIFTTPNADFNILFPNFRGMRHFDHKFEWTREQFEMWCNNIVTRFPNYTVSFRGIGQGPSGTEHLGCCSQMAIFIKNEKEDELAMNSESSFGICTYHSKSNVMSFKTDQNSYYNLIDLIEYPYHKDERTVKQKISDELQYKISSLGRIGGRFYNEDRNRVEIPVVDLIFNIYSHFTSVPEACSILTEAGFKIEECLVCDQLLICVIYEPEMENASSTSNTLSDDLDVNQDHYEWHAATSDQESDWGVESDTQKNEQQPFDVYANAQELICDIIDNLETNNGENSGMYNGLDENPSINSESNYHMCDSGYGVSSLNLTSSSHSYLDEACEIAHDHRTTSNLTNGHLLYEEDYKQTKSCVVLQSDIQTPTGVVSTQISSSVNYTSANNASIKTANKHISGTSDVNIEKKPVQKCDPIDVVVEFRVNDEVPNRAQDDHGEVYDVFEEVENGDLANNNRDLEGNNYPNAEENERPNENDNENVVLQNNEDERNDDVENRNQMEEYPIVAEVEQPAGEDLIGFEVQYASREALFDPNSQEDLLEDYDVAADGDQNVDLPEIVFVELVPVDINEEAEPIIPVNDPFPNWLLDLLGAENPGEEEVHDEPHFYCQGDGVGVHPSFAEGDDDEEETSSDRTISSDNSQTTSSDARSNDEAEADPSVSEVDAGSLLEDTIDAQLPLPVIRIINMPQSVDLQPKKVEEKPELSVSDSSASSSGTTDADEFFDTIDDTTPPNGSMPQNHINDPKPKK</sequence>
<dbReference type="GO" id="GO:0090486">
    <property type="term" value="F:small RNA 2'-O-methyltransferase activity"/>
    <property type="evidence" value="ECO:0007669"/>
    <property type="project" value="UniProtKB-EC"/>
</dbReference>
<dbReference type="PANTHER" id="PTHR21404">
    <property type="entry name" value="HEN1"/>
    <property type="match status" value="1"/>
</dbReference>
<dbReference type="GO" id="GO:0046872">
    <property type="term" value="F:metal ion binding"/>
    <property type="evidence" value="ECO:0007669"/>
    <property type="project" value="UniProtKB-KW"/>
</dbReference>
<evidence type="ECO:0000256" key="5">
    <source>
        <dbReference type="ARBA" id="ARBA00022679"/>
    </source>
</evidence>
<dbReference type="GO" id="GO:0001510">
    <property type="term" value="P:RNA methylation"/>
    <property type="evidence" value="ECO:0007669"/>
    <property type="project" value="InterPro"/>
</dbReference>
<dbReference type="GO" id="GO:0034587">
    <property type="term" value="P:piRNA processing"/>
    <property type="evidence" value="ECO:0007669"/>
    <property type="project" value="TreeGrafter"/>
</dbReference>
<dbReference type="Proteomes" id="UP001329430">
    <property type="component" value="Chromosome 1"/>
</dbReference>
<comment type="catalytic activity">
    <reaction evidence="12">
        <text>small RNA 3'-end nucleotide + S-adenosyl-L-methionine = small RNA 3'-end 2'-O-methylnucleotide + S-adenosyl-L-homocysteine + H(+)</text>
        <dbReference type="Rhea" id="RHEA:37887"/>
        <dbReference type="Rhea" id="RHEA-COMP:10415"/>
        <dbReference type="Rhea" id="RHEA-COMP:10416"/>
        <dbReference type="ChEBI" id="CHEBI:15378"/>
        <dbReference type="ChEBI" id="CHEBI:57856"/>
        <dbReference type="ChEBI" id="CHEBI:59789"/>
        <dbReference type="ChEBI" id="CHEBI:74896"/>
        <dbReference type="ChEBI" id="CHEBI:74898"/>
        <dbReference type="EC" id="2.1.1.386"/>
    </reaction>
</comment>
<evidence type="ECO:0000256" key="13">
    <source>
        <dbReference type="SAM" id="MobiDB-lite"/>
    </source>
</evidence>
<dbReference type="GO" id="GO:0005737">
    <property type="term" value="C:cytoplasm"/>
    <property type="evidence" value="ECO:0007669"/>
    <property type="project" value="TreeGrafter"/>
</dbReference>
<evidence type="ECO:0000256" key="12">
    <source>
        <dbReference type="ARBA" id="ARBA00048418"/>
    </source>
</evidence>
<feature type="compositionally biased region" description="Acidic residues" evidence="13">
    <location>
        <begin position="894"/>
        <end position="903"/>
    </location>
</feature>
<keyword evidence="5" id="KW-0808">Transferase</keyword>
<evidence type="ECO:0000256" key="3">
    <source>
        <dbReference type="ARBA" id="ARBA00021330"/>
    </source>
</evidence>
<dbReference type="GO" id="GO:0030422">
    <property type="term" value="P:siRNA processing"/>
    <property type="evidence" value="ECO:0007669"/>
    <property type="project" value="TreeGrafter"/>
</dbReference>
<evidence type="ECO:0000256" key="9">
    <source>
        <dbReference type="ARBA" id="ARBA00022884"/>
    </source>
</evidence>
<dbReference type="EMBL" id="JAVRBK010000001">
    <property type="protein sequence ID" value="KAK5649559.1"/>
    <property type="molecule type" value="Genomic_DNA"/>
</dbReference>
<dbReference type="GO" id="GO:0003723">
    <property type="term" value="F:RNA binding"/>
    <property type="evidence" value="ECO:0007669"/>
    <property type="project" value="UniProtKB-KW"/>
</dbReference>
<dbReference type="GO" id="GO:0005634">
    <property type="term" value="C:nucleus"/>
    <property type="evidence" value="ECO:0007669"/>
    <property type="project" value="TreeGrafter"/>
</dbReference>
<keyword evidence="6" id="KW-0949">S-adenosyl-L-methionine</keyword>
<dbReference type="AlphaFoldDB" id="A0AAN7VTM9"/>
<evidence type="ECO:0000256" key="10">
    <source>
        <dbReference type="ARBA" id="ARBA00023158"/>
    </source>
</evidence>
<evidence type="ECO:0000256" key="1">
    <source>
        <dbReference type="ARBA" id="ARBA00001946"/>
    </source>
</evidence>
<evidence type="ECO:0000256" key="8">
    <source>
        <dbReference type="ARBA" id="ARBA00022842"/>
    </source>
</evidence>
<feature type="compositionally biased region" description="Basic and acidic residues" evidence="13">
    <location>
        <begin position="870"/>
        <end position="879"/>
    </location>
</feature>
<evidence type="ECO:0000256" key="11">
    <source>
        <dbReference type="ARBA" id="ARBA00035025"/>
    </source>
</evidence>
<dbReference type="EC" id="2.1.1.386" evidence="11"/>
<evidence type="ECO:0000313" key="14">
    <source>
        <dbReference type="EMBL" id="KAK5649559.1"/>
    </source>
</evidence>
<comment type="similarity">
    <text evidence="2">Belongs to the methyltransferase superfamily. HEN1 family.</text>
</comment>
<evidence type="ECO:0000256" key="7">
    <source>
        <dbReference type="ARBA" id="ARBA00022723"/>
    </source>
</evidence>
<evidence type="ECO:0000313" key="15">
    <source>
        <dbReference type="Proteomes" id="UP001329430"/>
    </source>
</evidence>
<dbReference type="InterPro" id="IPR029063">
    <property type="entry name" value="SAM-dependent_MTases_sf"/>
</dbReference>
<evidence type="ECO:0000256" key="6">
    <source>
        <dbReference type="ARBA" id="ARBA00022691"/>
    </source>
</evidence>
<keyword evidence="10" id="KW-0943">RNA-mediated gene silencing</keyword>
<feature type="region of interest" description="Disordered" evidence="13">
    <location>
        <begin position="773"/>
        <end position="842"/>
    </location>
</feature>
<organism evidence="14 15">
    <name type="scientific">Pyrocoelia pectoralis</name>
    <dbReference type="NCBI Taxonomy" id="417401"/>
    <lineage>
        <taxon>Eukaryota</taxon>
        <taxon>Metazoa</taxon>
        <taxon>Ecdysozoa</taxon>
        <taxon>Arthropoda</taxon>
        <taxon>Hexapoda</taxon>
        <taxon>Insecta</taxon>
        <taxon>Pterygota</taxon>
        <taxon>Neoptera</taxon>
        <taxon>Endopterygota</taxon>
        <taxon>Coleoptera</taxon>
        <taxon>Polyphaga</taxon>
        <taxon>Elateriformia</taxon>
        <taxon>Elateroidea</taxon>
        <taxon>Lampyridae</taxon>
        <taxon>Lampyrinae</taxon>
        <taxon>Pyrocoelia</taxon>
    </lineage>
</organism>
<name>A0AAN7VTM9_9COLE</name>
<feature type="compositionally biased region" description="Polar residues" evidence="13">
    <location>
        <begin position="904"/>
        <end position="917"/>
    </location>
</feature>
<feature type="region of interest" description="Disordered" evidence="13">
    <location>
        <begin position="868"/>
        <end position="924"/>
    </location>
</feature>
<dbReference type="InterPro" id="IPR026610">
    <property type="entry name" value="Hen1"/>
</dbReference>
<accession>A0AAN7VTM9</accession>
<gene>
    <name evidence="14" type="ORF">RI129_000588</name>
</gene>
<feature type="compositionally biased region" description="Low complexity" evidence="13">
    <location>
        <begin position="881"/>
        <end position="890"/>
    </location>
</feature>